<accession>A0A218M319</accession>
<dbReference type="Proteomes" id="UP000224101">
    <property type="component" value="Segment"/>
</dbReference>
<dbReference type="EMBL" id="KY979132">
    <property type="protein sequence ID" value="ASD50441.1"/>
    <property type="molecule type" value="Genomic_DNA"/>
</dbReference>
<evidence type="ECO:0000313" key="2">
    <source>
        <dbReference type="Proteomes" id="UP000224101"/>
    </source>
</evidence>
<protein>
    <submittedName>
        <fullName evidence="1">Uncharacterized protein</fullName>
    </submittedName>
</protein>
<evidence type="ECO:0000313" key="1">
    <source>
        <dbReference type="EMBL" id="ASD50441.1"/>
    </source>
</evidence>
<proteinExistence type="predicted"/>
<reference evidence="1 2" key="1">
    <citation type="submission" date="2017-08" db="EMBL/GenBank/DDBJ databases">
        <title>Characterization and complete genome sequence of novel bacteriophage infecting the causal agent of bacterial fruit blotch, Acidovorax citrulli.</title>
        <authorList>
            <person name="Midani A.R."/>
            <person name="Park S.-H."/>
            <person name="Choi T.-J."/>
        </authorList>
    </citation>
    <scope>NUCLEOTIDE SEQUENCE [LARGE SCALE GENOMIC DNA]</scope>
</reference>
<dbReference type="GeneID" id="40085844"/>
<dbReference type="RefSeq" id="YP_009609759.1">
    <property type="nucleotide sequence ID" value="NC_041997.1"/>
</dbReference>
<keyword evidence="2" id="KW-1185">Reference proteome</keyword>
<dbReference type="KEGG" id="vg:40085844"/>
<name>A0A218M319_9CAUD</name>
<organism evidence="1 2">
    <name type="scientific">Acidovorax phage ACP17</name>
    <dbReference type="NCBI Taxonomy" id="2010329"/>
    <lineage>
        <taxon>Viruses</taxon>
        <taxon>Duplodnaviria</taxon>
        <taxon>Heunggongvirae</taxon>
        <taxon>Uroviricota</taxon>
        <taxon>Caudoviricetes</taxon>
        <taxon>Busanvirus</taxon>
        <taxon>Busanvirus ACP17</taxon>
    </lineage>
</organism>
<sequence>MEAAMKTKKVRETRAEANARAIREQKEREAAWVARRPLALADLIQKVKAAGMFVEDLTVQVVEGVIIPSFIVPHQLVGYDNVFGWDTEEWEFEEAMLSVDHYIAQQKAEAERREFAAATWKGLSPEQRGALIEFPPFEISEAISWSSSGC</sequence>